<organism evidence="1 2">
    <name type="scientific">Cercophora newfieldiana</name>
    <dbReference type="NCBI Taxonomy" id="92897"/>
    <lineage>
        <taxon>Eukaryota</taxon>
        <taxon>Fungi</taxon>
        <taxon>Dikarya</taxon>
        <taxon>Ascomycota</taxon>
        <taxon>Pezizomycotina</taxon>
        <taxon>Sordariomycetes</taxon>
        <taxon>Sordariomycetidae</taxon>
        <taxon>Sordariales</taxon>
        <taxon>Lasiosphaeriaceae</taxon>
        <taxon>Cercophora</taxon>
    </lineage>
</organism>
<name>A0AA40CMV9_9PEZI</name>
<protein>
    <submittedName>
        <fullName evidence="1">Uncharacterized protein</fullName>
    </submittedName>
</protein>
<dbReference type="EMBL" id="JAULSV010000005">
    <property type="protein sequence ID" value="KAK0643223.1"/>
    <property type="molecule type" value="Genomic_DNA"/>
</dbReference>
<gene>
    <name evidence="1" type="ORF">B0T16DRAFT_415536</name>
</gene>
<sequence length="84" mass="9190">MRGIRQLPLFGASGYVLANSVAQQVTFQTTVGTASFHHWPLSSHFHLAQGSMSDSDHVGYLVERPHNMGGTDFSSPTRMTFPTP</sequence>
<reference evidence="1" key="1">
    <citation type="submission" date="2023-06" db="EMBL/GenBank/DDBJ databases">
        <title>Genome-scale phylogeny and comparative genomics of the fungal order Sordariales.</title>
        <authorList>
            <consortium name="Lawrence Berkeley National Laboratory"/>
            <person name="Hensen N."/>
            <person name="Bonometti L."/>
            <person name="Westerberg I."/>
            <person name="Brannstrom I.O."/>
            <person name="Guillou S."/>
            <person name="Cros-Aarteil S."/>
            <person name="Calhoun S."/>
            <person name="Haridas S."/>
            <person name="Kuo A."/>
            <person name="Mondo S."/>
            <person name="Pangilinan J."/>
            <person name="Riley R."/>
            <person name="Labutti K."/>
            <person name="Andreopoulos B."/>
            <person name="Lipzen A."/>
            <person name="Chen C."/>
            <person name="Yanf M."/>
            <person name="Daum C."/>
            <person name="Ng V."/>
            <person name="Clum A."/>
            <person name="Steindorff A."/>
            <person name="Ohm R."/>
            <person name="Martin F."/>
            <person name="Silar P."/>
            <person name="Natvig D."/>
            <person name="Lalanne C."/>
            <person name="Gautier V."/>
            <person name="Ament-Velasquez S.L."/>
            <person name="Kruys A."/>
            <person name="Hutchinson M.I."/>
            <person name="Powell A.J."/>
            <person name="Barry K."/>
            <person name="Miller A.N."/>
            <person name="Grigoriev I.V."/>
            <person name="Debuchy R."/>
            <person name="Gladieux P."/>
            <person name="Thoren M.H."/>
            <person name="Johannesson H."/>
        </authorList>
    </citation>
    <scope>NUCLEOTIDE SEQUENCE</scope>
    <source>
        <strain evidence="1">SMH2532-1</strain>
    </source>
</reference>
<proteinExistence type="predicted"/>
<dbReference type="AlphaFoldDB" id="A0AA40CMV9"/>
<accession>A0AA40CMV9</accession>
<dbReference type="Proteomes" id="UP001174936">
    <property type="component" value="Unassembled WGS sequence"/>
</dbReference>
<evidence type="ECO:0000313" key="2">
    <source>
        <dbReference type="Proteomes" id="UP001174936"/>
    </source>
</evidence>
<keyword evidence="2" id="KW-1185">Reference proteome</keyword>
<comment type="caution">
    <text evidence="1">The sequence shown here is derived from an EMBL/GenBank/DDBJ whole genome shotgun (WGS) entry which is preliminary data.</text>
</comment>
<evidence type="ECO:0000313" key="1">
    <source>
        <dbReference type="EMBL" id="KAK0643223.1"/>
    </source>
</evidence>